<keyword evidence="8" id="KW-0325">Glycoprotein</keyword>
<dbReference type="InterPro" id="IPR036364">
    <property type="entry name" value="SEA_dom_sf"/>
</dbReference>
<feature type="compositionally biased region" description="Polar residues" evidence="9">
    <location>
        <begin position="42"/>
        <end position="60"/>
    </location>
</feature>
<keyword evidence="7" id="KW-1015">Disulfide bond</keyword>
<evidence type="ECO:0000256" key="3">
    <source>
        <dbReference type="ARBA" id="ARBA00022536"/>
    </source>
</evidence>
<feature type="compositionally biased region" description="Low complexity" evidence="9">
    <location>
        <begin position="98"/>
        <end position="112"/>
    </location>
</feature>
<keyword evidence="3" id="KW-0245">EGF-like domain</keyword>
<feature type="transmembrane region" description="Helical" evidence="10">
    <location>
        <begin position="338"/>
        <end position="365"/>
    </location>
</feature>
<evidence type="ECO:0000256" key="8">
    <source>
        <dbReference type="ARBA" id="ARBA00023180"/>
    </source>
</evidence>
<dbReference type="SUPFAM" id="SSF82671">
    <property type="entry name" value="SEA domain"/>
    <property type="match status" value="1"/>
</dbReference>
<evidence type="ECO:0000256" key="5">
    <source>
        <dbReference type="ARBA" id="ARBA00022737"/>
    </source>
</evidence>
<dbReference type="GO" id="GO:0005886">
    <property type="term" value="C:plasma membrane"/>
    <property type="evidence" value="ECO:0007669"/>
    <property type="project" value="UniProtKB-SubCell"/>
</dbReference>
<dbReference type="Gene3D" id="3.30.70.960">
    <property type="entry name" value="SEA domain"/>
    <property type="match status" value="1"/>
</dbReference>
<evidence type="ECO:0000313" key="14">
    <source>
        <dbReference type="Proteomes" id="UP001152622"/>
    </source>
</evidence>
<dbReference type="EMBL" id="JAINUF010000012">
    <property type="protein sequence ID" value="KAJ8344867.1"/>
    <property type="molecule type" value="Genomic_DNA"/>
</dbReference>
<feature type="region of interest" description="Disordered" evidence="9">
    <location>
        <begin position="42"/>
        <end position="61"/>
    </location>
</feature>
<dbReference type="OrthoDB" id="8938333at2759"/>
<reference evidence="13" key="1">
    <citation type="journal article" date="2023" name="Science">
        <title>Genome structures resolve the early diversification of teleost fishes.</title>
        <authorList>
            <person name="Parey E."/>
            <person name="Louis A."/>
            <person name="Montfort J."/>
            <person name="Bouchez O."/>
            <person name="Roques C."/>
            <person name="Iampietro C."/>
            <person name="Lluch J."/>
            <person name="Castinel A."/>
            <person name="Donnadieu C."/>
            <person name="Desvignes T."/>
            <person name="Floi Bucao C."/>
            <person name="Jouanno E."/>
            <person name="Wen M."/>
            <person name="Mejri S."/>
            <person name="Dirks R."/>
            <person name="Jansen H."/>
            <person name="Henkel C."/>
            <person name="Chen W.J."/>
            <person name="Zahm M."/>
            <person name="Cabau C."/>
            <person name="Klopp C."/>
            <person name="Thompson A.W."/>
            <person name="Robinson-Rechavi M."/>
            <person name="Braasch I."/>
            <person name="Lecointre G."/>
            <person name="Bobe J."/>
            <person name="Postlethwait J.H."/>
            <person name="Berthelot C."/>
            <person name="Roest Crollius H."/>
            <person name="Guiguen Y."/>
        </authorList>
    </citation>
    <scope>NUCLEOTIDE SEQUENCE</scope>
    <source>
        <strain evidence="13">WJC10195</strain>
    </source>
</reference>
<evidence type="ECO:0000256" key="2">
    <source>
        <dbReference type="ARBA" id="ARBA00022475"/>
    </source>
</evidence>
<sequence length="451" mass="47793">MLHELIICCSVAAIFTPAALAESTATVPSSTTMDSRLVMTSGTPIMSTSQTIKTATPQNETTTAIVTPTASTSSPPNSQTSGTPEGGTSSPTPPAVPSPSSSTPTEPGNNSTIAPNTTLTPEKPAGFCFSSPCPFDSTCEELFMSFRCLCLPGSFLANGSCVPAKVFPGQLRLTSITFKEEMTNTSSQIFLETEKEIIESLKGVLGNQPGYVRSTVLELRQGSVVASVQNVFLRTSSVNQAAVTTVIQACKNCGLLEGAQFNETDLCSRDPGPCDTMTTNCNYSGDGFSTCTCKPGYLSTHFSNKSCAACPSGEKAEEGKCVACPFGYAGFNCDDSTLLAVVVISCVLGGVLLIVLLAFIIYCCCMARVQEQPSYSSPYPAEDFRNTWSNKEIIPIPRASLNWDSQIELTENRNAARKSNGNGMSYDISRGDLKTFTGKNPSRAGMTTRPE</sequence>
<keyword evidence="5" id="KW-0677">Repeat</keyword>
<dbReference type="Proteomes" id="UP001152622">
    <property type="component" value="Chromosome 12"/>
</dbReference>
<comment type="subcellular location">
    <subcellularLocation>
        <location evidence="1">Cell membrane</location>
    </subcellularLocation>
</comment>
<organism evidence="13 14">
    <name type="scientific">Synaphobranchus kaupii</name>
    <name type="common">Kaup's arrowtooth eel</name>
    <dbReference type="NCBI Taxonomy" id="118154"/>
    <lineage>
        <taxon>Eukaryota</taxon>
        <taxon>Metazoa</taxon>
        <taxon>Chordata</taxon>
        <taxon>Craniata</taxon>
        <taxon>Vertebrata</taxon>
        <taxon>Euteleostomi</taxon>
        <taxon>Actinopterygii</taxon>
        <taxon>Neopterygii</taxon>
        <taxon>Teleostei</taxon>
        <taxon>Anguilliformes</taxon>
        <taxon>Synaphobranchidae</taxon>
        <taxon>Synaphobranchus</taxon>
    </lineage>
</organism>
<feature type="signal peptide" evidence="11">
    <location>
        <begin position="1"/>
        <end position="21"/>
    </location>
</feature>
<protein>
    <recommendedName>
        <fullName evidence="12">SEA domain-containing protein</fullName>
    </recommendedName>
</protein>
<evidence type="ECO:0000256" key="9">
    <source>
        <dbReference type="SAM" id="MobiDB-lite"/>
    </source>
</evidence>
<keyword evidence="10" id="KW-1133">Transmembrane helix</keyword>
<dbReference type="InterPro" id="IPR000082">
    <property type="entry name" value="SEA_dom"/>
</dbReference>
<feature type="chain" id="PRO_5040188392" description="SEA domain-containing protein" evidence="11">
    <location>
        <begin position="22"/>
        <end position="451"/>
    </location>
</feature>
<evidence type="ECO:0000256" key="4">
    <source>
        <dbReference type="ARBA" id="ARBA00022729"/>
    </source>
</evidence>
<evidence type="ECO:0000256" key="7">
    <source>
        <dbReference type="ARBA" id="ARBA00023157"/>
    </source>
</evidence>
<dbReference type="AlphaFoldDB" id="A0A9Q1ETP9"/>
<name>A0A9Q1ETP9_SYNKA</name>
<evidence type="ECO:0000259" key="12">
    <source>
        <dbReference type="PROSITE" id="PS50024"/>
    </source>
</evidence>
<accession>A0A9Q1ETP9</accession>
<comment type="caution">
    <text evidence="13">The sequence shown here is derived from an EMBL/GenBank/DDBJ whole genome shotgun (WGS) entry which is preliminary data.</text>
</comment>
<evidence type="ECO:0000256" key="1">
    <source>
        <dbReference type="ARBA" id="ARBA00004236"/>
    </source>
</evidence>
<dbReference type="PANTHER" id="PTHR24037:SF7">
    <property type="entry name" value="FLOCCULATION PROTEIN FLO11 ISOFORM X1-RELATED"/>
    <property type="match status" value="1"/>
</dbReference>
<feature type="region of interest" description="Disordered" evidence="9">
    <location>
        <begin position="66"/>
        <end position="118"/>
    </location>
</feature>
<keyword evidence="6 10" id="KW-0472">Membrane</keyword>
<keyword evidence="4 11" id="KW-0732">Signal</keyword>
<dbReference type="Pfam" id="PF01390">
    <property type="entry name" value="SEA"/>
    <property type="match status" value="1"/>
</dbReference>
<evidence type="ECO:0000256" key="6">
    <source>
        <dbReference type="ARBA" id="ARBA00023136"/>
    </source>
</evidence>
<evidence type="ECO:0000256" key="11">
    <source>
        <dbReference type="SAM" id="SignalP"/>
    </source>
</evidence>
<proteinExistence type="predicted"/>
<keyword evidence="10" id="KW-0812">Transmembrane</keyword>
<gene>
    <name evidence="13" type="ORF">SKAU_G00290600</name>
</gene>
<evidence type="ECO:0000256" key="10">
    <source>
        <dbReference type="SAM" id="Phobius"/>
    </source>
</evidence>
<keyword evidence="14" id="KW-1185">Reference proteome</keyword>
<dbReference type="PANTHER" id="PTHR24037">
    <property type="entry name" value="HEART DEVELOPMENT PROTEIN WITH EGF-LIKE DOMAINS 1"/>
    <property type="match status" value="1"/>
</dbReference>
<keyword evidence="2" id="KW-1003">Cell membrane</keyword>
<dbReference type="PROSITE" id="PS50024">
    <property type="entry name" value="SEA"/>
    <property type="match status" value="1"/>
</dbReference>
<feature type="compositionally biased region" description="Low complexity" evidence="9">
    <location>
        <begin position="66"/>
        <end position="90"/>
    </location>
</feature>
<evidence type="ECO:0000313" key="13">
    <source>
        <dbReference type="EMBL" id="KAJ8344867.1"/>
    </source>
</evidence>
<feature type="domain" description="SEA" evidence="12">
    <location>
        <begin position="163"/>
        <end position="266"/>
    </location>
</feature>